<protein>
    <submittedName>
        <fullName evidence="1">Uncharacterized protein</fullName>
    </submittedName>
</protein>
<dbReference type="EMBL" id="KV426056">
    <property type="protein sequence ID" value="KZV90133.1"/>
    <property type="molecule type" value="Genomic_DNA"/>
</dbReference>
<accession>A0A165G8C0</accession>
<dbReference type="SUPFAM" id="SSF52047">
    <property type="entry name" value="RNI-like"/>
    <property type="match status" value="1"/>
</dbReference>
<sequence>MPSFREVNASRIAFREKELETIDGRETDIQTDLAEARAALAVAQLAIDAMTQELGVLQSRRGTALDEIAGLRMQLDPRVMATFPVELLREIFFATAAALDKNLLLNGRMHIRRYDLRRALLPFDVSAVCRRWRQVALDSPSLWGSYLAPYAFCETDMEWQYAQAYVDTVISYSESSPLDVTLEWDELDDAIWTGPMLPRLHKVLRTIGAQSRRWRSFYLCLPEADVGAETFEIFRQATPVLEELSVCTASCETDNPWREGFPVFLPYCPKLRHFTTDECQVVWSTPRPTTLLVTSINLRSADLPPHVIFGMLESCPLLTSLVLYIAHPTAWRPARQLNLSVLRELQIGPGVDVLFAPWAEFLVFPSLSTLILQSVTIEPEHMTTLLAHIGNSISMLSLQFAASLGPAELDSLAHLRNLTSIRFMSCSTDRGLSAQFVERWLTQKAWPRLQTATLAYTAFADRAAETFLSLNIRGFRSGSSIKWLF</sequence>
<gene>
    <name evidence="1" type="ORF">EXIGLDRAFT_838068</name>
</gene>
<dbReference type="AlphaFoldDB" id="A0A165G8C0"/>
<evidence type="ECO:0000313" key="2">
    <source>
        <dbReference type="Proteomes" id="UP000077266"/>
    </source>
</evidence>
<dbReference type="Proteomes" id="UP000077266">
    <property type="component" value="Unassembled WGS sequence"/>
</dbReference>
<reference evidence="1 2" key="1">
    <citation type="journal article" date="2016" name="Mol. Biol. Evol.">
        <title>Comparative Genomics of Early-Diverging Mushroom-Forming Fungi Provides Insights into the Origins of Lignocellulose Decay Capabilities.</title>
        <authorList>
            <person name="Nagy L.G."/>
            <person name="Riley R."/>
            <person name="Tritt A."/>
            <person name="Adam C."/>
            <person name="Daum C."/>
            <person name="Floudas D."/>
            <person name="Sun H."/>
            <person name="Yadav J.S."/>
            <person name="Pangilinan J."/>
            <person name="Larsson K.H."/>
            <person name="Matsuura K."/>
            <person name="Barry K."/>
            <person name="Labutti K."/>
            <person name="Kuo R."/>
            <person name="Ohm R.A."/>
            <person name="Bhattacharya S.S."/>
            <person name="Shirouzu T."/>
            <person name="Yoshinaga Y."/>
            <person name="Martin F.M."/>
            <person name="Grigoriev I.V."/>
            <person name="Hibbett D.S."/>
        </authorList>
    </citation>
    <scope>NUCLEOTIDE SEQUENCE [LARGE SCALE GENOMIC DNA]</scope>
    <source>
        <strain evidence="1 2">HHB12029</strain>
    </source>
</reference>
<keyword evidence="2" id="KW-1185">Reference proteome</keyword>
<dbReference type="InterPro" id="IPR032675">
    <property type="entry name" value="LRR_dom_sf"/>
</dbReference>
<dbReference type="OrthoDB" id="2269034at2759"/>
<proteinExistence type="predicted"/>
<dbReference type="Gene3D" id="3.80.10.10">
    <property type="entry name" value="Ribonuclease Inhibitor"/>
    <property type="match status" value="1"/>
</dbReference>
<organism evidence="1 2">
    <name type="scientific">Exidia glandulosa HHB12029</name>
    <dbReference type="NCBI Taxonomy" id="1314781"/>
    <lineage>
        <taxon>Eukaryota</taxon>
        <taxon>Fungi</taxon>
        <taxon>Dikarya</taxon>
        <taxon>Basidiomycota</taxon>
        <taxon>Agaricomycotina</taxon>
        <taxon>Agaricomycetes</taxon>
        <taxon>Auriculariales</taxon>
        <taxon>Exidiaceae</taxon>
        <taxon>Exidia</taxon>
    </lineage>
</organism>
<name>A0A165G8C0_EXIGL</name>
<evidence type="ECO:0000313" key="1">
    <source>
        <dbReference type="EMBL" id="KZV90133.1"/>
    </source>
</evidence>
<dbReference type="InParanoid" id="A0A165G8C0"/>